<comment type="caution">
    <text evidence="8">The sequence shown here is derived from an EMBL/GenBank/DDBJ whole genome shotgun (WGS) entry which is preliminary data.</text>
</comment>
<evidence type="ECO:0000256" key="5">
    <source>
        <dbReference type="ARBA" id="ARBA00023014"/>
    </source>
</evidence>
<dbReference type="GO" id="GO:0009055">
    <property type="term" value="F:electron transfer activity"/>
    <property type="evidence" value="ECO:0007669"/>
    <property type="project" value="UniProtKB-UniRule"/>
</dbReference>
<accession>A0A6B2LXZ1</accession>
<dbReference type="SUPFAM" id="SSF54862">
    <property type="entry name" value="4Fe-4S ferredoxins"/>
    <property type="match status" value="1"/>
</dbReference>
<dbReference type="RefSeq" id="WP_163961366.1">
    <property type="nucleotide sequence ID" value="NZ_JAAGNX010000001.1"/>
</dbReference>
<proteinExistence type="predicted"/>
<evidence type="ECO:0000259" key="7">
    <source>
        <dbReference type="PROSITE" id="PS51379"/>
    </source>
</evidence>
<gene>
    <name evidence="8" type="ORF">G0Q06_00455</name>
</gene>
<evidence type="ECO:0000256" key="4">
    <source>
        <dbReference type="ARBA" id="ARBA00023004"/>
    </source>
</evidence>
<organism evidence="8 9">
    <name type="scientific">Oceanipulchritudo coccoides</name>
    <dbReference type="NCBI Taxonomy" id="2706888"/>
    <lineage>
        <taxon>Bacteria</taxon>
        <taxon>Pseudomonadati</taxon>
        <taxon>Verrucomicrobiota</taxon>
        <taxon>Opitutia</taxon>
        <taxon>Puniceicoccales</taxon>
        <taxon>Oceanipulchritudinaceae</taxon>
        <taxon>Oceanipulchritudo</taxon>
    </lineage>
</organism>
<protein>
    <recommendedName>
        <fullName evidence="6">Ferredoxin</fullName>
    </recommendedName>
</protein>
<evidence type="ECO:0000313" key="9">
    <source>
        <dbReference type="Proteomes" id="UP000478417"/>
    </source>
</evidence>
<name>A0A6B2LXZ1_9BACT</name>
<dbReference type="InterPro" id="IPR001080">
    <property type="entry name" value="3Fe4S_ferredoxin"/>
</dbReference>
<dbReference type="Gene3D" id="3.30.70.20">
    <property type="match status" value="1"/>
</dbReference>
<dbReference type="AlphaFoldDB" id="A0A6B2LXZ1"/>
<reference evidence="8 9" key="1">
    <citation type="submission" date="2020-02" db="EMBL/GenBank/DDBJ databases">
        <title>Albibacoteraceae fam. nov., the first described family within the subdivision 4 Verrucomicrobia.</title>
        <authorList>
            <person name="Xi F."/>
        </authorList>
    </citation>
    <scope>NUCLEOTIDE SEQUENCE [LARGE SCALE GENOMIC DNA]</scope>
    <source>
        <strain evidence="8 9">CK1056</strain>
    </source>
</reference>
<keyword evidence="2 6" id="KW-0479">Metal-binding</keyword>
<dbReference type="InterPro" id="IPR051269">
    <property type="entry name" value="Fe-S_cluster_ET"/>
</dbReference>
<keyword evidence="9" id="KW-1185">Reference proteome</keyword>
<dbReference type="Proteomes" id="UP000478417">
    <property type="component" value="Unassembled WGS sequence"/>
</dbReference>
<keyword evidence="5 6" id="KW-0411">Iron-sulfur</keyword>
<dbReference type="PANTHER" id="PTHR36923">
    <property type="entry name" value="FERREDOXIN"/>
    <property type="match status" value="1"/>
</dbReference>
<dbReference type="PANTHER" id="PTHR36923:SF3">
    <property type="entry name" value="FERREDOXIN"/>
    <property type="match status" value="1"/>
</dbReference>
<evidence type="ECO:0000256" key="2">
    <source>
        <dbReference type="ARBA" id="ARBA00022723"/>
    </source>
</evidence>
<evidence type="ECO:0000313" key="8">
    <source>
        <dbReference type="EMBL" id="NDV60916.1"/>
    </source>
</evidence>
<dbReference type="GO" id="GO:0005506">
    <property type="term" value="F:iron ion binding"/>
    <property type="evidence" value="ECO:0007669"/>
    <property type="project" value="UniProtKB-UniRule"/>
</dbReference>
<keyword evidence="1 6" id="KW-0813">Transport</keyword>
<evidence type="ECO:0000256" key="3">
    <source>
        <dbReference type="ARBA" id="ARBA00022982"/>
    </source>
</evidence>
<sequence length="76" mass="8531">MKRIRIAHKKQECIGCALCAEVAPAYFKMDEEGEAQLVQIVHQDATFQYGTGFEEDRDILKQAADGCPVDIIRVDC</sequence>
<dbReference type="PRINTS" id="PR00352">
    <property type="entry name" value="3FE4SFRDOXIN"/>
</dbReference>
<evidence type="ECO:0000256" key="1">
    <source>
        <dbReference type="ARBA" id="ARBA00022448"/>
    </source>
</evidence>
<keyword evidence="4 6" id="KW-0408">Iron</keyword>
<dbReference type="GO" id="GO:0051536">
    <property type="term" value="F:iron-sulfur cluster binding"/>
    <property type="evidence" value="ECO:0007669"/>
    <property type="project" value="UniProtKB-KW"/>
</dbReference>
<keyword evidence="3 6" id="KW-0249">Electron transport</keyword>
<comment type="function">
    <text evidence="6">Ferredoxins are iron-sulfur proteins that transfer electrons in a wide variety of metabolic reactions.</text>
</comment>
<dbReference type="EMBL" id="JAAGNX010000001">
    <property type="protein sequence ID" value="NDV60916.1"/>
    <property type="molecule type" value="Genomic_DNA"/>
</dbReference>
<dbReference type="PROSITE" id="PS51379">
    <property type="entry name" value="4FE4S_FER_2"/>
    <property type="match status" value="1"/>
</dbReference>
<dbReference type="InterPro" id="IPR017896">
    <property type="entry name" value="4Fe4S_Fe-S-bd"/>
</dbReference>
<dbReference type="Pfam" id="PF13370">
    <property type="entry name" value="Fer4_13"/>
    <property type="match status" value="1"/>
</dbReference>
<feature type="domain" description="4Fe-4S ferredoxin-type" evidence="7">
    <location>
        <begin position="4"/>
        <end position="32"/>
    </location>
</feature>
<evidence type="ECO:0000256" key="6">
    <source>
        <dbReference type="RuleBase" id="RU368020"/>
    </source>
</evidence>